<evidence type="ECO:0000256" key="4">
    <source>
        <dbReference type="SAM" id="MobiDB-lite"/>
    </source>
</evidence>
<dbReference type="Pfam" id="PF01633">
    <property type="entry name" value="Choline_kinase"/>
    <property type="match status" value="1"/>
</dbReference>
<feature type="compositionally biased region" description="Polar residues" evidence="4">
    <location>
        <begin position="1"/>
        <end position="10"/>
    </location>
</feature>
<feature type="region of interest" description="Disordered" evidence="4">
    <location>
        <begin position="1"/>
        <end position="22"/>
    </location>
</feature>
<feature type="transmembrane region" description="Helical" evidence="5">
    <location>
        <begin position="511"/>
        <end position="531"/>
    </location>
</feature>
<feature type="transmembrane region" description="Helical" evidence="5">
    <location>
        <begin position="568"/>
        <end position="587"/>
    </location>
</feature>
<gene>
    <name evidence="6" type="ORF">MSAN_02099200</name>
</gene>
<comment type="similarity">
    <text evidence="2">Belongs to the choline/ethanolamine kinase family.</text>
</comment>
<dbReference type="PANTHER" id="PTHR22603:SF66">
    <property type="entry name" value="ETHANOLAMINE KINASE"/>
    <property type="match status" value="1"/>
</dbReference>
<dbReference type="EC" id="2.7.1.82" evidence="3"/>
<accession>A0A8H6XHD2</accession>
<feature type="transmembrane region" description="Helical" evidence="5">
    <location>
        <begin position="452"/>
        <end position="473"/>
    </location>
</feature>
<feature type="transmembrane region" description="Helical" evidence="5">
    <location>
        <begin position="543"/>
        <end position="562"/>
    </location>
</feature>
<dbReference type="GO" id="GO:0006646">
    <property type="term" value="P:phosphatidylethanolamine biosynthetic process"/>
    <property type="evidence" value="ECO:0007669"/>
    <property type="project" value="TreeGrafter"/>
</dbReference>
<evidence type="ECO:0000256" key="1">
    <source>
        <dbReference type="ARBA" id="ARBA00037883"/>
    </source>
</evidence>
<dbReference type="CDD" id="cd05157">
    <property type="entry name" value="ETNK_euk"/>
    <property type="match status" value="1"/>
</dbReference>
<comment type="pathway">
    <text evidence="1">Phospholipid metabolism; phosphatidylethanolamine biosynthesis; phosphatidylethanolamine from ethanolamine: step 1/3.</text>
</comment>
<evidence type="ECO:0000256" key="3">
    <source>
        <dbReference type="ARBA" id="ARBA00038874"/>
    </source>
</evidence>
<proteinExistence type="inferred from homology"/>
<organism evidence="6 7">
    <name type="scientific">Mycena sanguinolenta</name>
    <dbReference type="NCBI Taxonomy" id="230812"/>
    <lineage>
        <taxon>Eukaryota</taxon>
        <taxon>Fungi</taxon>
        <taxon>Dikarya</taxon>
        <taxon>Basidiomycota</taxon>
        <taxon>Agaricomycotina</taxon>
        <taxon>Agaricomycetes</taxon>
        <taxon>Agaricomycetidae</taxon>
        <taxon>Agaricales</taxon>
        <taxon>Marasmiineae</taxon>
        <taxon>Mycenaceae</taxon>
        <taxon>Mycena</taxon>
    </lineage>
</organism>
<dbReference type="EMBL" id="JACAZH010000029">
    <property type="protein sequence ID" value="KAF7340709.1"/>
    <property type="molecule type" value="Genomic_DNA"/>
</dbReference>
<dbReference type="GO" id="GO:0004305">
    <property type="term" value="F:ethanolamine kinase activity"/>
    <property type="evidence" value="ECO:0007669"/>
    <property type="project" value="UniProtKB-EC"/>
</dbReference>
<keyword evidence="5" id="KW-0472">Membrane</keyword>
<protein>
    <recommendedName>
        <fullName evidence="3">ethanolamine kinase</fullName>
        <ecNumber evidence="3">2.7.1.82</ecNumber>
    </recommendedName>
</protein>
<keyword evidence="5" id="KW-1133">Transmembrane helix</keyword>
<reference evidence="6" key="1">
    <citation type="submission" date="2020-05" db="EMBL/GenBank/DDBJ databases">
        <title>Mycena genomes resolve the evolution of fungal bioluminescence.</title>
        <authorList>
            <person name="Tsai I.J."/>
        </authorList>
    </citation>
    <scope>NUCLEOTIDE SEQUENCE</scope>
    <source>
        <strain evidence="6">160909Yilan</strain>
    </source>
</reference>
<keyword evidence="7" id="KW-1185">Reference proteome</keyword>
<dbReference type="PANTHER" id="PTHR22603">
    <property type="entry name" value="CHOLINE/ETHANOALAMINE KINASE"/>
    <property type="match status" value="1"/>
</dbReference>
<keyword evidence="5" id="KW-0812">Transmembrane</keyword>
<dbReference type="AlphaFoldDB" id="A0A8H6XHD2"/>
<name>A0A8H6XHD2_9AGAR</name>
<dbReference type="Proteomes" id="UP000623467">
    <property type="component" value="Unassembled WGS sequence"/>
</dbReference>
<evidence type="ECO:0000313" key="7">
    <source>
        <dbReference type="Proteomes" id="UP000623467"/>
    </source>
</evidence>
<comment type="caution">
    <text evidence="6">The sequence shown here is derived from an EMBL/GenBank/DDBJ whole genome shotgun (WGS) entry which is preliminary data.</text>
</comment>
<dbReference type="GO" id="GO:0005737">
    <property type="term" value="C:cytoplasm"/>
    <property type="evidence" value="ECO:0007669"/>
    <property type="project" value="TreeGrafter"/>
</dbReference>
<keyword evidence="6" id="KW-0808">Transferase</keyword>
<sequence length="588" mass="65824">MNHSDQNKPSLEQEIPHIPLSYNSSDSQASALTLVKARFPEWDASEIEFIKLTQGINNTLLKVVRKRPGLTKTEIDKDALLLRAYGTGTEILIDREREISCHSRLSKHGLASTLLARFDNGILYGFVAGKVCSEDDIRQESVWRGVARMMGHWHAVLPPASFINADEAVSNIWTLMQKWVHALPTRNPAEEERQVKFQKELDRLVKELGDTPGLGGDGLVFAHNDLLAGNIVVRPAVATSADGVVEVDFIDYEYATPAPAAFEICSHFAEWAGYKCDYNLLPTKSTRREFLREYIRSYDKHLGRPIDEDPARLERFCKEVDAFQAIPSFFWGICSLIQATISEFDFNHAEYSEMRLSEYWAWREEIEGSREKSGKEMNPRLRVEKSSFDWPQSSPISFPLITLSAYLSAIPVLKFLSSPTGLGAKLLTPLLSNALHWVSNGTLRVEQSPQKAVALLTLFYVFAVFVLSATMSVTGQLLGNRTGYKNKEPRLVKRNIITSGLPHRMIATHEALYEIFPAYAIATALFSLALTDLSAPTSTALNALVLHVCLKLFVYTPAYLLNVDLVRSYSHMCAVAAILLAIWNIVVG</sequence>
<dbReference type="Gene3D" id="3.90.1200.10">
    <property type="match status" value="1"/>
</dbReference>
<evidence type="ECO:0000313" key="6">
    <source>
        <dbReference type="EMBL" id="KAF7340709.1"/>
    </source>
</evidence>
<dbReference type="OrthoDB" id="10267235at2759"/>
<dbReference type="Gene3D" id="3.30.200.20">
    <property type="entry name" value="Phosphorylase Kinase, domain 1"/>
    <property type="match status" value="1"/>
</dbReference>
<keyword evidence="6" id="KW-0418">Kinase</keyword>
<evidence type="ECO:0000256" key="2">
    <source>
        <dbReference type="ARBA" id="ARBA00038211"/>
    </source>
</evidence>
<dbReference type="SUPFAM" id="SSF56112">
    <property type="entry name" value="Protein kinase-like (PK-like)"/>
    <property type="match status" value="1"/>
</dbReference>
<evidence type="ECO:0000256" key="5">
    <source>
        <dbReference type="SAM" id="Phobius"/>
    </source>
</evidence>
<dbReference type="InterPro" id="IPR011009">
    <property type="entry name" value="Kinase-like_dom_sf"/>
</dbReference>